<evidence type="ECO:0000313" key="1">
    <source>
        <dbReference type="EMBL" id="ACK51824.1"/>
    </source>
</evidence>
<reference evidence="1 2" key="1">
    <citation type="journal article" date="2010" name="J. Bacteriol.">
        <title>Complete genome sequence of the aerobic facultative methanotroph Methylocella silvestris BL2.</title>
        <authorList>
            <person name="Chen Y."/>
            <person name="Crombie A."/>
            <person name="Rahman M.T."/>
            <person name="Dedysh S.N."/>
            <person name="Liesack W."/>
            <person name="Stott M.B."/>
            <person name="Alam M."/>
            <person name="Theisen A.R."/>
            <person name="Murrell J.C."/>
            <person name="Dunfield P.F."/>
        </authorList>
    </citation>
    <scope>NUCLEOTIDE SEQUENCE [LARGE SCALE GENOMIC DNA]</scope>
    <source>
        <strain evidence="2">DSM 15510 / CIP 108128 / LMG 27833 / NCIMB 13906 / BL2</strain>
    </source>
</reference>
<proteinExistence type="predicted"/>
<evidence type="ECO:0008006" key="3">
    <source>
        <dbReference type="Google" id="ProtNLM"/>
    </source>
</evidence>
<dbReference type="RefSeq" id="WP_012591893.1">
    <property type="nucleotide sequence ID" value="NC_011666.1"/>
</dbReference>
<dbReference type="EMBL" id="CP001280">
    <property type="protein sequence ID" value="ACK51824.1"/>
    <property type="molecule type" value="Genomic_DNA"/>
</dbReference>
<dbReference type="STRING" id="395965.Msil_2908"/>
<dbReference type="OrthoDB" id="9131875at2"/>
<name>B8EIK7_METSB</name>
<dbReference type="KEGG" id="msl:Msil_2908"/>
<accession>B8EIK7</accession>
<dbReference type="AlphaFoldDB" id="B8EIK7"/>
<keyword evidence="2" id="KW-1185">Reference proteome</keyword>
<sequence>MLPDLAPILDQRRFLTIAHHVPGRIRIKFDMTALARLPNIDPAPFADLIKRIRGVKTMRINAAALTLVVDYDCAEIPSPIWARLLVADKAEIEEIFARRLS</sequence>
<protein>
    <recommendedName>
        <fullName evidence="3">Cation transporter</fullName>
    </recommendedName>
</protein>
<dbReference type="Proteomes" id="UP000002257">
    <property type="component" value="Chromosome"/>
</dbReference>
<evidence type="ECO:0000313" key="2">
    <source>
        <dbReference type="Proteomes" id="UP000002257"/>
    </source>
</evidence>
<gene>
    <name evidence="1" type="ordered locus">Msil_2908</name>
</gene>
<dbReference type="HOGENOM" id="CLU_145976_1_0_5"/>
<organism evidence="1 2">
    <name type="scientific">Methylocella silvestris (strain DSM 15510 / CIP 108128 / LMG 27833 / NCIMB 13906 / BL2)</name>
    <dbReference type="NCBI Taxonomy" id="395965"/>
    <lineage>
        <taxon>Bacteria</taxon>
        <taxon>Pseudomonadati</taxon>
        <taxon>Pseudomonadota</taxon>
        <taxon>Alphaproteobacteria</taxon>
        <taxon>Hyphomicrobiales</taxon>
        <taxon>Beijerinckiaceae</taxon>
        <taxon>Methylocella</taxon>
    </lineage>
</organism>